<evidence type="ECO:0000259" key="12">
    <source>
        <dbReference type="PROSITE" id="PS51352"/>
    </source>
</evidence>
<dbReference type="PROSITE" id="PS00194">
    <property type="entry name" value="THIOREDOXIN_1"/>
    <property type="match status" value="1"/>
</dbReference>
<evidence type="ECO:0000256" key="8">
    <source>
        <dbReference type="ARBA" id="ARBA00023157"/>
    </source>
</evidence>
<comment type="caution">
    <text evidence="13">The sequence shown here is derived from an EMBL/GenBank/DDBJ whole genome shotgun (WGS) entry which is preliminary data.</text>
</comment>
<dbReference type="InterPro" id="IPR017937">
    <property type="entry name" value="Thioredoxin_CS"/>
</dbReference>
<evidence type="ECO:0000313" key="14">
    <source>
        <dbReference type="Proteomes" id="UP001058974"/>
    </source>
</evidence>
<gene>
    <name evidence="13" type="ORF">KIW84_074512</name>
</gene>
<feature type="non-terminal residue" evidence="13">
    <location>
        <position position="1"/>
    </location>
</feature>
<keyword evidence="8" id="KW-1015">Disulfide bond</keyword>
<dbReference type="EC" id="5.3.4.1" evidence="4"/>
<dbReference type="Proteomes" id="UP001058974">
    <property type="component" value="Chromosome 7"/>
</dbReference>
<dbReference type="PRINTS" id="PR00421">
    <property type="entry name" value="THIOREDOXIN"/>
</dbReference>
<dbReference type="InterPro" id="IPR005788">
    <property type="entry name" value="PDI_thioredoxin-like_dom"/>
</dbReference>
<evidence type="ECO:0000256" key="2">
    <source>
        <dbReference type="ARBA" id="ARBA00004319"/>
    </source>
</evidence>
<dbReference type="CDD" id="cd02982">
    <property type="entry name" value="PDI_b'_family"/>
    <property type="match status" value="1"/>
</dbReference>
<dbReference type="GO" id="GO:0006457">
    <property type="term" value="P:protein folding"/>
    <property type="evidence" value="ECO:0007669"/>
    <property type="project" value="TreeGrafter"/>
</dbReference>
<evidence type="ECO:0000256" key="7">
    <source>
        <dbReference type="ARBA" id="ARBA00022824"/>
    </source>
</evidence>
<protein>
    <recommendedName>
        <fullName evidence="4">protein disulfide-isomerase</fullName>
        <ecNumber evidence="4">5.3.4.1</ecNumber>
    </recommendedName>
</protein>
<evidence type="ECO:0000256" key="10">
    <source>
        <dbReference type="ARBA" id="ARBA00023284"/>
    </source>
</evidence>
<evidence type="ECO:0000256" key="3">
    <source>
        <dbReference type="ARBA" id="ARBA00006347"/>
    </source>
</evidence>
<dbReference type="PROSITE" id="PS51352">
    <property type="entry name" value="THIOREDOXIN_2"/>
    <property type="match status" value="1"/>
</dbReference>
<dbReference type="PANTHER" id="PTHR18929">
    <property type="entry name" value="PROTEIN DISULFIDE ISOMERASE"/>
    <property type="match status" value="1"/>
</dbReference>
<dbReference type="NCBIfam" id="TIGR01126">
    <property type="entry name" value="pdi_dom"/>
    <property type="match status" value="1"/>
</dbReference>
<sequence length="232" mass="25775">AKAMLFANFTSASTEAFKAKYREIAEQYKQQGISFLIGDVESNQGAFQYFGLKEDQVPLIIIRHTDGKKFFKPNLEPDHLATWLKAYKDGDVAPFVKSEPIPATNNEPVKVVVGETLQEIVFNSGKNVLLEFYAPWCGHCKSLAPILDEVAVSFQSDPDVVIAKLDATANDIPSDTFEVQDYPTLYFRSASGKISQYDGGRTKEDIIEFIQKNKDTTGAAQQEVEQPKAPAQ</sequence>
<dbReference type="GO" id="GO:0034976">
    <property type="term" value="P:response to endoplasmic reticulum stress"/>
    <property type="evidence" value="ECO:0007669"/>
    <property type="project" value="TreeGrafter"/>
</dbReference>
<evidence type="ECO:0000256" key="1">
    <source>
        <dbReference type="ARBA" id="ARBA00001182"/>
    </source>
</evidence>
<dbReference type="AlphaFoldDB" id="A0A9D5A0N0"/>
<evidence type="ECO:0000256" key="6">
    <source>
        <dbReference type="ARBA" id="ARBA00022737"/>
    </source>
</evidence>
<dbReference type="GO" id="GO:0005788">
    <property type="term" value="C:endoplasmic reticulum lumen"/>
    <property type="evidence" value="ECO:0007669"/>
    <property type="project" value="UniProtKB-SubCell"/>
</dbReference>
<dbReference type="CDD" id="cd02995">
    <property type="entry name" value="PDI_a_PDI_a'_C"/>
    <property type="match status" value="1"/>
</dbReference>
<evidence type="ECO:0000313" key="13">
    <source>
        <dbReference type="EMBL" id="KAI5388880.1"/>
    </source>
</evidence>
<keyword evidence="7" id="KW-0256">Endoplasmic reticulum</keyword>
<dbReference type="GO" id="GO:0003756">
    <property type="term" value="F:protein disulfide isomerase activity"/>
    <property type="evidence" value="ECO:0007669"/>
    <property type="project" value="UniProtKB-EC"/>
</dbReference>
<evidence type="ECO:0000256" key="4">
    <source>
        <dbReference type="ARBA" id="ARBA00012723"/>
    </source>
</evidence>
<accession>A0A9D5A0N0</accession>
<evidence type="ECO:0000256" key="9">
    <source>
        <dbReference type="ARBA" id="ARBA00023235"/>
    </source>
</evidence>
<dbReference type="FunFam" id="3.40.30.10:FF:000143">
    <property type="entry name" value="Protein disulfide-isomerase"/>
    <property type="match status" value="1"/>
</dbReference>
<dbReference type="Pfam" id="PF13848">
    <property type="entry name" value="Thioredoxin_6"/>
    <property type="match status" value="1"/>
</dbReference>
<dbReference type="FunFam" id="3.40.30.10:FF:000152">
    <property type="entry name" value="Protein disulfide-isomerase"/>
    <property type="match status" value="1"/>
</dbReference>
<comment type="similarity">
    <text evidence="3 11">Belongs to the protein disulfide isomerase family.</text>
</comment>
<evidence type="ECO:0000256" key="11">
    <source>
        <dbReference type="RuleBase" id="RU004208"/>
    </source>
</evidence>
<dbReference type="Pfam" id="PF00085">
    <property type="entry name" value="Thioredoxin"/>
    <property type="match status" value="1"/>
</dbReference>
<keyword evidence="14" id="KW-1185">Reference proteome</keyword>
<name>A0A9D5A0N0_PEA</name>
<keyword evidence="6" id="KW-0677">Repeat</keyword>
<reference evidence="13 14" key="1">
    <citation type="journal article" date="2022" name="Nat. Genet.">
        <title>Improved pea reference genome and pan-genome highlight genomic features and evolutionary characteristics.</title>
        <authorList>
            <person name="Yang T."/>
            <person name="Liu R."/>
            <person name="Luo Y."/>
            <person name="Hu S."/>
            <person name="Wang D."/>
            <person name="Wang C."/>
            <person name="Pandey M.K."/>
            <person name="Ge S."/>
            <person name="Xu Q."/>
            <person name="Li N."/>
            <person name="Li G."/>
            <person name="Huang Y."/>
            <person name="Saxena R.K."/>
            <person name="Ji Y."/>
            <person name="Li M."/>
            <person name="Yan X."/>
            <person name="He Y."/>
            <person name="Liu Y."/>
            <person name="Wang X."/>
            <person name="Xiang C."/>
            <person name="Varshney R.K."/>
            <person name="Ding H."/>
            <person name="Gao S."/>
            <person name="Zong X."/>
        </authorList>
    </citation>
    <scope>NUCLEOTIDE SEQUENCE [LARGE SCALE GENOMIC DNA]</scope>
    <source>
        <strain evidence="13 14">cv. Zhongwan 6</strain>
    </source>
</reference>
<proteinExistence type="inferred from homology"/>
<dbReference type="Gramene" id="Psat07G0451200-T1">
    <property type="protein sequence ID" value="KAI5388880.1"/>
    <property type="gene ID" value="KIW84_074512"/>
</dbReference>
<dbReference type="EMBL" id="JAMSHJ010000007">
    <property type="protein sequence ID" value="KAI5388880.1"/>
    <property type="molecule type" value="Genomic_DNA"/>
</dbReference>
<feature type="non-terminal residue" evidence="13">
    <location>
        <position position="232"/>
    </location>
</feature>
<dbReference type="SUPFAM" id="SSF52833">
    <property type="entry name" value="Thioredoxin-like"/>
    <property type="match status" value="2"/>
</dbReference>
<comment type="catalytic activity">
    <reaction evidence="1">
        <text>Catalyzes the rearrangement of -S-S- bonds in proteins.</text>
        <dbReference type="EC" id="5.3.4.1"/>
    </reaction>
</comment>
<dbReference type="Gene3D" id="3.40.30.10">
    <property type="entry name" value="Glutaredoxin"/>
    <property type="match status" value="2"/>
</dbReference>
<dbReference type="PANTHER" id="PTHR18929:SF132">
    <property type="entry name" value="PROTEIN DISULFIDE-ISOMERASE A3"/>
    <property type="match status" value="1"/>
</dbReference>
<keyword evidence="5" id="KW-0732">Signal</keyword>
<comment type="subcellular location">
    <subcellularLocation>
        <location evidence="2">Endoplasmic reticulum lumen</location>
    </subcellularLocation>
</comment>
<organism evidence="13 14">
    <name type="scientific">Pisum sativum</name>
    <name type="common">Garden pea</name>
    <name type="synonym">Lathyrus oleraceus</name>
    <dbReference type="NCBI Taxonomy" id="3888"/>
    <lineage>
        <taxon>Eukaryota</taxon>
        <taxon>Viridiplantae</taxon>
        <taxon>Streptophyta</taxon>
        <taxon>Embryophyta</taxon>
        <taxon>Tracheophyta</taxon>
        <taxon>Spermatophyta</taxon>
        <taxon>Magnoliopsida</taxon>
        <taxon>eudicotyledons</taxon>
        <taxon>Gunneridae</taxon>
        <taxon>Pentapetalae</taxon>
        <taxon>rosids</taxon>
        <taxon>fabids</taxon>
        <taxon>Fabales</taxon>
        <taxon>Fabaceae</taxon>
        <taxon>Papilionoideae</taxon>
        <taxon>50 kb inversion clade</taxon>
        <taxon>NPAAA clade</taxon>
        <taxon>Hologalegina</taxon>
        <taxon>IRL clade</taxon>
        <taxon>Fabeae</taxon>
        <taxon>Lathyrus</taxon>
    </lineage>
</organism>
<keyword evidence="9" id="KW-0413">Isomerase</keyword>
<dbReference type="InterPro" id="IPR013766">
    <property type="entry name" value="Thioredoxin_domain"/>
</dbReference>
<feature type="domain" description="Thioredoxin" evidence="12">
    <location>
        <begin position="87"/>
        <end position="215"/>
    </location>
</feature>
<keyword evidence="10" id="KW-0676">Redox-active center</keyword>
<evidence type="ECO:0000256" key="5">
    <source>
        <dbReference type="ARBA" id="ARBA00022729"/>
    </source>
</evidence>
<dbReference type="InterPro" id="IPR036249">
    <property type="entry name" value="Thioredoxin-like_sf"/>
</dbReference>